<dbReference type="RefSeq" id="WP_064991726.1">
    <property type="nucleotide sequence ID" value="NZ_CP033361.1"/>
</dbReference>
<evidence type="ECO:0000256" key="2">
    <source>
        <dbReference type="ARBA" id="ARBA00022676"/>
    </source>
</evidence>
<reference evidence="9 10" key="1">
    <citation type="submission" date="2018-10" db="EMBL/GenBank/DDBJ databases">
        <authorList>
            <person name="Perry B.J."/>
            <person name="Sullivan J.T."/>
            <person name="Murphy R.J.T."/>
            <person name="Ramsay J.P."/>
            <person name="Ronson C.W."/>
        </authorList>
    </citation>
    <scope>NUCLEOTIDE SEQUENCE [LARGE SCALE GENOMIC DNA]</scope>
    <source>
        <strain evidence="9 10">NZP2014</strain>
    </source>
</reference>
<dbReference type="AlphaFoldDB" id="A0A6M7UQ95"/>
<feature type="transmembrane region" description="Helical" evidence="7">
    <location>
        <begin position="520"/>
        <end position="544"/>
    </location>
</feature>
<feature type="domain" description="Glycosyltransferase 2-like" evidence="8">
    <location>
        <begin position="207"/>
        <end position="411"/>
    </location>
</feature>
<feature type="transmembrane region" description="Helical" evidence="7">
    <location>
        <begin position="375"/>
        <end position="396"/>
    </location>
</feature>
<dbReference type="InterPro" id="IPR001173">
    <property type="entry name" value="Glyco_trans_2-like"/>
</dbReference>
<dbReference type="KEGG" id="merd:EB233_23650"/>
<evidence type="ECO:0000256" key="4">
    <source>
        <dbReference type="ARBA" id="ARBA00022692"/>
    </source>
</evidence>
<dbReference type="GO" id="GO:0016020">
    <property type="term" value="C:membrane"/>
    <property type="evidence" value="ECO:0007669"/>
    <property type="project" value="UniProtKB-SubCell"/>
</dbReference>
<evidence type="ECO:0000256" key="1">
    <source>
        <dbReference type="ARBA" id="ARBA00004141"/>
    </source>
</evidence>
<dbReference type="PANTHER" id="PTHR43867:SF2">
    <property type="entry name" value="CELLULOSE SYNTHASE CATALYTIC SUBUNIT A [UDP-FORMING]"/>
    <property type="match status" value="1"/>
</dbReference>
<protein>
    <submittedName>
        <fullName evidence="9">Glycosyltransferase</fullName>
    </submittedName>
</protein>
<dbReference type="Pfam" id="PF13632">
    <property type="entry name" value="Glyco_trans_2_3"/>
    <property type="match status" value="1"/>
</dbReference>
<organism evidence="9 10">
    <name type="scientific">Mesorhizobium erdmanii</name>
    <dbReference type="NCBI Taxonomy" id="1777866"/>
    <lineage>
        <taxon>Bacteria</taxon>
        <taxon>Pseudomonadati</taxon>
        <taxon>Pseudomonadota</taxon>
        <taxon>Alphaproteobacteria</taxon>
        <taxon>Hyphomicrobiales</taxon>
        <taxon>Phyllobacteriaceae</taxon>
        <taxon>Mesorhizobium</taxon>
    </lineage>
</organism>
<evidence type="ECO:0000313" key="10">
    <source>
        <dbReference type="Proteomes" id="UP000503339"/>
    </source>
</evidence>
<accession>A0A6M7UQ95</accession>
<dbReference type="Gene3D" id="3.90.550.10">
    <property type="entry name" value="Spore Coat Polysaccharide Biosynthesis Protein SpsA, Chain A"/>
    <property type="match status" value="1"/>
</dbReference>
<feature type="transmembrane region" description="Helical" evidence="7">
    <location>
        <begin position="412"/>
        <end position="430"/>
    </location>
</feature>
<feature type="transmembrane region" description="Helical" evidence="7">
    <location>
        <begin position="44"/>
        <end position="63"/>
    </location>
</feature>
<feature type="transmembrane region" description="Helical" evidence="7">
    <location>
        <begin position="75"/>
        <end position="94"/>
    </location>
</feature>
<proteinExistence type="predicted"/>
<dbReference type="Proteomes" id="UP000503339">
    <property type="component" value="Chromosome"/>
</dbReference>
<keyword evidence="4 7" id="KW-0812">Transmembrane</keyword>
<comment type="subcellular location">
    <subcellularLocation>
        <location evidence="1">Membrane</location>
        <topology evidence="1">Multi-pass membrane protein</topology>
    </subcellularLocation>
</comment>
<keyword evidence="5 7" id="KW-1133">Transmembrane helix</keyword>
<keyword evidence="2" id="KW-0328">Glycosyltransferase</keyword>
<evidence type="ECO:0000256" key="6">
    <source>
        <dbReference type="ARBA" id="ARBA00023136"/>
    </source>
</evidence>
<evidence type="ECO:0000259" key="8">
    <source>
        <dbReference type="Pfam" id="PF13632"/>
    </source>
</evidence>
<keyword evidence="6 7" id="KW-0472">Membrane</keyword>
<keyword evidence="10" id="KW-1185">Reference proteome</keyword>
<dbReference type="CDD" id="cd06421">
    <property type="entry name" value="CESA_CelA_like"/>
    <property type="match status" value="1"/>
</dbReference>
<dbReference type="GO" id="GO:0016757">
    <property type="term" value="F:glycosyltransferase activity"/>
    <property type="evidence" value="ECO:0007669"/>
    <property type="project" value="UniProtKB-KW"/>
</dbReference>
<gene>
    <name evidence="9" type="ORF">EB233_23650</name>
</gene>
<evidence type="ECO:0000256" key="7">
    <source>
        <dbReference type="SAM" id="Phobius"/>
    </source>
</evidence>
<evidence type="ECO:0000313" key="9">
    <source>
        <dbReference type="EMBL" id="QKC78117.1"/>
    </source>
</evidence>
<name>A0A6M7UQ95_9HYPH</name>
<evidence type="ECO:0000256" key="3">
    <source>
        <dbReference type="ARBA" id="ARBA00022679"/>
    </source>
</evidence>
<dbReference type="PANTHER" id="PTHR43867">
    <property type="entry name" value="CELLULOSE SYNTHASE CATALYTIC SUBUNIT A [UDP-FORMING]"/>
    <property type="match status" value="1"/>
</dbReference>
<dbReference type="EMBL" id="CP033361">
    <property type="protein sequence ID" value="QKC78117.1"/>
    <property type="molecule type" value="Genomic_DNA"/>
</dbReference>
<keyword evidence="3 9" id="KW-0808">Transferase</keyword>
<feature type="transmembrane region" description="Helical" evidence="7">
    <location>
        <begin position="489"/>
        <end position="508"/>
    </location>
</feature>
<dbReference type="InterPro" id="IPR050321">
    <property type="entry name" value="Glycosyltr_2/OpgH_subfam"/>
</dbReference>
<evidence type="ECO:0000256" key="5">
    <source>
        <dbReference type="ARBA" id="ARBA00022989"/>
    </source>
</evidence>
<dbReference type="SUPFAM" id="SSF53448">
    <property type="entry name" value="Nucleotide-diphospho-sugar transferases"/>
    <property type="match status" value="1"/>
</dbReference>
<dbReference type="InterPro" id="IPR029044">
    <property type="entry name" value="Nucleotide-diphossugar_trans"/>
</dbReference>
<sequence>MSISSAGSISGKTRSRRRPGVALAKAVEEAPFLVPVLSATQQRIWTLGLACWSVSFGFFWFWWLQPEHVEHIFPYMLASLTLVWLTCMPLYFLVNVHAMKKPSGLHTVPKHSRVAMVVTKAPSEPFSVVARTLEAMLAQDYAHDTWLADEDPSEDTVAWCDAHNVMISSRRGRADYHRKTWPRRTRCKEGNLAFFYDHYGYERYDFVAQMDADHVPTPSYLRKILAAFADPAIGYVSAPSICDNNAAESWSARSRLFPEGMFHGPLQSGHTGDGTPLCIGSHYAVRTAALKQVGGLGPELAEDHSTSMLFISAGWRGVHAIDAIAHGDGPQTFADLVTQEFQWSRSLMTILLEYSPIYLSKLTPRLKFQFLFRQLWYPLFAFFSLLMYVMPIYALLSGRSFANVTYADFLCYYAPNSISLILLVALLKAFGLSRPLTAKTISWEGTLFSFFARWPWVLAGTLSSIRDYLTKSFVDFRVTPKGSGPKNLLPARVIVPYVALAVCASLPVLLVERASDATGFYWFAAFNAFIYGLLVVVIIARHLLENRISLRRNVAKLALQAVLASVALSVPGAAFYDRGLEGIYGLQQGAGSVRIVSVAYPVSGAGRGGIGTRTFHFDPGWDPAVVR</sequence>